<evidence type="ECO:0000313" key="1">
    <source>
        <dbReference type="EMBL" id="KAI3761093.1"/>
    </source>
</evidence>
<accession>A0ACB9EPV6</accession>
<organism evidence="1 2">
    <name type="scientific">Smallanthus sonchifolius</name>
    <dbReference type="NCBI Taxonomy" id="185202"/>
    <lineage>
        <taxon>Eukaryota</taxon>
        <taxon>Viridiplantae</taxon>
        <taxon>Streptophyta</taxon>
        <taxon>Embryophyta</taxon>
        <taxon>Tracheophyta</taxon>
        <taxon>Spermatophyta</taxon>
        <taxon>Magnoliopsida</taxon>
        <taxon>eudicotyledons</taxon>
        <taxon>Gunneridae</taxon>
        <taxon>Pentapetalae</taxon>
        <taxon>asterids</taxon>
        <taxon>campanulids</taxon>
        <taxon>Asterales</taxon>
        <taxon>Asteraceae</taxon>
        <taxon>Asteroideae</taxon>
        <taxon>Heliantheae alliance</taxon>
        <taxon>Millerieae</taxon>
        <taxon>Smallanthus</taxon>
    </lineage>
</organism>
<sequence length="85" mass="9474">MKGRSLRGKTSTFHRMLTTAVMTHSVILHARSFPCFAKDRTEAEKGLKCAKETNITSLFYVVLVKIINISSISTTPGMPSFPQEQ</sequence>
<dbReference type="EMBL" id="CM042034">
    <property type="protein sequence ID" value="KAI3761093.1"/>
    <property type="molecule type" value="Genomic_DNA"/>
</dbReference>
<reference evidence="2" key="1">
    <citation type="journal article" date="2022" name="Mol. Ecol. Resour.">
        <title>The genomes of chicory, endive, great burdock and yacon provide insights into Asteraceae palaeo-polyploidization history and plant inulin production.</title>
        <authorList>
            <person name="Fan W."/>
            <person name="Wang S."/>
            <person name="Wang H."/>
            <person name="Wang A."/>
            <person name="Jiang F."/>
            <person name="Liu H."/>
            <person name="Zhao H."/>
            <person name="Xu D."/>
            <person name="Zhang Y."/>
        </authorList>
    </citation>
    <scope>NUCLEOTIDE SEQUENCE [LARGE SCALE GENOMIC DNA]</scope>
    <source>
        <strain evidence="2">cv. Yunnan</strain>
    </source>
</reference>
<reference evidence="1 2" key="2">
    <citation type="journal article" date="2022" name="Mol. Ecol. Resour.">
        <title>The genomes of chicory, endive, great burdock and yacon provide insights into Asteraceae paleo-polyploidization history and plant inulin production.</title>
        <authorList>
            <person name="Fan W."/>
            <person name="Wang S."/>
            <person name="Wang H."/>
            <person name="Wang A."/>
            <person name="Jiang F."/>
            <person name="Liu H."/>
            <person name="Zhao H."/>
            <person name="Xu D."/>
            <person name="Zhang Y."/>
        </authorList>
    </citation>
    <scope>NUCLEOTIDE SEQUENCE [LARGE SCALE GENOMIC DNA]</scope>
    <source>
        <strain evidence="2">cv. Yunnan</strain>
        <tissue evidence="1">Leaves</tissue>
    </source>
</reference>
<gene>
    <name evidence="1" type="ORF">L1987_51501</name>
</gene>
<keyword evidence="2" id="KW-1185">Reference proteome</keyword>
<proteinExistence type="predicted"/>
<name>A0ACB9EPV6_9ASTR</name>
<protein>
    <submittedName>
        <fullName evidence="1">Uncharacterized protein</fullName>
    </submittedName>
</protein>
<dbReference type="Proteomes" id="UP001056120">
    <property type="component" value="Linkage Group LG17"/>
</dbReference>
<evidence type="ECO:0000313" key="2">
    <source>
        <dbReference type="Proteomes" id="UP001056120"/>
    </source>
</evidence>
<comment type="caution">
    <text evidence="1">The sequence shown here is derived from an EMBL/GenBank/DDBJ whole genome shotgun (WGS) entry which is preliminary data.</text>
</comment>